<sequence length="335" mass="36850">MQTLYVLLRTILRSTKRKLLTALIVLISVSSTLTLSACSTLQNIHVNRITHVTAPENACAKAYQLAQYNQHIINRDTTNITHKNWSATAQAWKTVSQQCPGRLNESIVYSAQAQWAMLTQQSKSEDSQNTTSNAEASTATSTEIITATQQRGHESYVQLREVLNHYKHFKWSHQPLVLAAAAEDQLAFILQALAAKKVPNLPLEYSDIAASNAQSFMHAADTSTDLRKKIYDIPTQALESGIAHDSASNKDLPLAAIAYMDCARAELAAFQHAMTITASKHNEITTLTDGNISNDKNTAMQAHQAFKDAIVQLITSRLLSAYALGYPIDASLILK</sequence>
<dbReference type="AlphaFoldDB" id="A0A133NV36"/>
<dbReference type="EMBL" id="LRQB01000052">
    <property type="protein sequence ID" value="KXA20154.1"/>
    <property type="molecule type" value="Genomic_DNA"/>
</dbReference>
<comment type="caution">
    <text evidence="2">The sequence shown here is derived from an EMBL/GenBank/DDBJ whole genome shotgun (WGS) entry which is preliminary data.</text>
</comment>
<evidence type="ECO:0000313" key="2">
    <source>
        <dbReference type="EMBL" id="KXA20154.1"/>
    </source>
</evidence>
<feature type="region of interest" description="Disordered" evidence="1">
    <location>
        <begin position="120"/>
        <end position="141"/>
    </location>
</feature>
<accession>A0A133NV36</accession>
<dbReference type="PATRIC" id="fig|2702.100.peg.829"/>
<protein>
    <submittedName>
        <fullName evidence="2">Uncharacterized protein</fullName>
    </submittedName>
</protein>
<dbReference type="OrthoDB" id="3243332at2"/>
<proteinExistence type="predicted"/>
<dbReference type="Proteomes" id="UP000070687">
    <property type="component" value="Unassembled WGS sequence"/>
</dbReference>
<feature type="compositionally biased region" description="Low complexity" evidence="1">
    <location>
        <begin position="127"/>
        <end position="141"/>
    </location>
</feature>
<name>A0A133NV36_GARVA</name>
<reference evidence="2 3" key="1">
    <citation type="submission" date="2016-01" db="EMBL/GenBank/DDBJ databases">
        <authorList>
            <person name="Oliw E.H."/>
        </authorList>
    </citation>
    <scope>NUCLEOTIDE SEQUENCE [LARGE SCALE GENOMIC DNA]</scope>
    <source>
        <strain evidence="2 3">PSS_7772B</strain>
    </source>
</reference>
<gene>
    <name evidence="2" type="ORF">HMPREF3208_00848</name>
</gene>
<organism evidence="2 3">
    <name type="scientific">Gardnerella vaginalis</name>
    <dbReference type="NCBI Taxonomy" id="2702"/>
    <lineage>
        <taxon>Bacteria</taxon>
        <taxon>Bacillati</taxon>
        <taxon>Actinomycetota</taxon>
        <taxon>Actinomycetes</taxon>
        <taxon>Bifidobacteriales</taxon>
        <taxon>Bifidobacteriaceae</taxon>
        <taxon>Gardnerella</taxon>
    </lineage>
</organism>
<evidence type="ECO:0000256" key="1">
    <source>
        <dbReference type="SAM" id="MobiDB-lite"/>
    </source>
</evidence>
<dbReference type="RefSeq" id="WP_064347308.1">
    <property type="nucleotide sequence ID" value="NZ_KQ956861.1"/>
</dbReference>
<evidence type="ECO:0000313" key="3">
    <source>
        <dbReference type="Proteomes" id="UP000070687"/>
    </source>
</evidence>